<name>A0ABP5W9I7_9ACTN</name>
<dbReference type="EMBL" id="BAAASZ010000002">
    <property type="protein sequence ID" value="GAA2421862.1"/>
    <property type="molecule type" value="Genomic_DNA"/>
</dbReference>
<dbReference type="InterPro" id="IPR025359">
    <property type="entry name" value="SduA_C"/>
</dbReference>
<comment type="caution">
    <text evidence="2">The sequence shown here is derived from an EMBL/GenBank/DDBJ whole genome shotgun (WGS) entry which is preliminary data.</text>
</comment>
<protein>
    <recommendedName>
        <fullName evidence="1">Shedu protein SduA C-terminal domain-containing protein</fullName>
    </recommendedName>
</protein>
<dbReference type="Proteomes" id="UP001501638">
    <property type="component" value="Unassembled WGS sequence"/>
</dbReference>
<feature type="domain" description="Shedu protein SduA C-terminal" evidence="1">
    <location>
        <begin position="48"/>
        <end position="204"/>
    </location>
</feature>
<proteinExistence type="predicted"/>
<evidence type="ECO:0000313" key="3">
    <source>
        <dbReference type="Proteomes" id="UP001501638"/>
    </source>
</evidence>
<keyword evidence="3" id="KW-1185">Reference proteome</keyword>
<reference evidence="3" key="1">
    <citation type="journal article" date="2019" name="Int. J. Syst. Evol. Microbiol.">
        <title>The Global Catalogue of Microorganisms (GCM) 10K type strain sequencing project: providing services to taxonomists for standard genome sequencing and annotation.</title>
        <authorList>
            <consortium name="The Broad Institute Genomics Platform"/>
            <consortium name="The Broad Institute Genome Sequencing Center for Infectious Disease"/>
            <person name="Wu L."/>
            <person name="Ma J."/>
        </authorList>
    </citation>
    <scope>NUCLEOTIDE SEQUENCE [LARGE SCALE GENOMIC DNA]</scope>
    <source>
        <strain evidence="3">JCM 6305</strain>
    </source>
</reference>
<accession>A0ABP5W9I7</accession>
<evidence type="ECO:0000259" key="1">
    <source>
        <dbReference type="Pfam" id="PF14082"/>
    </source>
</evidence>
<dbReference type="RefSeq" id="WP_344319886.1">
    <property type="nucleotide sequence ID" value="NZ_BAAASZ010000002.1"/>
</dbReference>
<evidence type="ECO:0000313" key="2">
    <source>
        <dbReference type="EMBL" id="GAA2421862.1"/>
    </source>
</evidence>
<organism evidence="2 3">
    <name type="scientific">Streptomyces macrosporus</name>
    <dbReference type="NCBI Taxonomy" id="44032"/>
    <lineage>
        <taxon>Bacteria</taxon>
        <taxon>Bacillati</taxon>
        <taxon>Actinomycetota</taxon>
        <taxon>Actinomycetes</taxon>
        <taxon>Kitasatosporales</taxon>
        <taxon>Streptomycetaceae</taxon>
        <taxon>Streptomyces</taxon>
    </lineage>
</organism>
<sequence>MEYDQELDRRVNYANNILTPLGFKRVCALDPIDPELVGQFRELVENSDTEKPLQVFLWKHPVILARFLGPGFCWWIKQEVRLGNEVRMDFLAARTESLPLNYTMVELESPTARWFNPSNRRPAEKMVEAIQQVGEWRYWINKLQHYINEPKPYGGGLSHLSSHTVNAQIVIGRRAIVTNADRERVKALMDAGNRFSVNTWDTLIERSRNPAWNIYGQSASDCCEECSYIN</sequence>
<dbReference type="Pfam" id="PF14082">
    <property type="entry name" value="SduA_C"/>
    <property type="match status" value="1"/>
</dbReference>
<gene>
    <name evidence="2" type="ORF">GCM10010405_00130</name>
</gene>